<evidence type="ECO:0000313" key="3">
    <source>
        <dbReference type="Proteomes" id="UP001219355"/>
    </source>
</evidence>
<dbReference type="PANTHER" id="PTHR47843">
    <property type="entry name" value="BTB DOMAIN-CONTAINING PROTEIN-RELATED"/>
    <property type="match status" value="1"/>
</dbReference>
<dbReference type="EMBL" id="CP120629">
    <property type="protein sequence ID" value="WEW59988.1"/>
    <property type="molecule type" value="Genomic_DNA"/>
</dbReference>
<dbReference type="InterPro" id="IPR000210">
    <property type="entry name" value="BTB/POZ_dom"/>
</dbReference>
<dbReference type="Pfam" id="PF00651">
    <property type="entry name" value="BTB"/>
    <property type="match status" value="1"/>
</dbReference>
<name>A0AAF0DKA7_9EURO</name>
<protein>
    <recommendedName>
        <fullName evidence="1">BTB domain-containing protein</fullName>
    </recommendedName>
</protein>
<dbReference type="SUPFAM" id="SSF54695">
    <property type="entry name" value="POZ domain"/>
    <property type="match status" value="1"/>
</dbReference>
<evidence type="ECO:0000313" key="2">
    <source>
        <dbReference type="EMBL" id="WEW59988.1"/>
    </source>
</evidence>
<accession>A0AAF0DKA7</accession>
<keyword evidence="3" id="KW-1185">Reference proteome</keyword>
<dbReference type="Gene3D" id="3.30.710.10">
    <property type="entry name" value="Potassium Channel Kv1.1, Chain A"/>
    <property type="match status" value="1"/>
</dbReference>
<gene>
    <name evidence="2" type="ORF">PRK78_005470</name>
</gene>
<dbReference type="InterPro" id="IPR011333">
    <property type="entry name" value="SKP1/BTB/POZ_sf"/>
</dbReference>
<evidence type="ECO:0000259" key="1">
    <source>
        <dbReference type="PROSITE" id="PS50097"/>
    </source>
</evidence>
<reference evidence="2" key="1">
    <citation type="submission" date="2023-03" db="EMBL/GenBank/DDBJ databases">
        <title>Emydomyces testavorans Genome Sequence.</title>
        <authorList>
            <person name="Hoyer L."/>
        </authorList>
    </citation>
    <scope>NUCLEOTIDE SEQUENCE</scope>
    <source>
        <strain evidence="2">16-2883</strain>
    </source>
</reference>
<dbReference type="CDD" id="cd18186">
    <property type="entry name" value="BTB_POZ_ZBTB_KLHL-like"/>
    <property type="match status" value="1"/>
</dbReference>
<dbReference type="PANTHER" id="PTHR47843:SF2">
    <property type="entry name" value="BTB DOMAIN-CONTAINING PROTEIN"/>
    <property type="match status" value="1"/>
</dbReference>
<dbReference type="Proteomes" id="UP001219355">
    <property type="component" value="Chromosome 3"/>
</dbReference>
<sequence length="184" mass="20886">MVDVIIGDDVANSWHLHEALLCETSAFFKAAFQSAFQEAKERKVRLPEEENHIFALFVQWLYSGNYATQDMDILIHTYILGDRLQATHFATLALSKIFEAARWSTFTPKQAAYIGKNTVESCALRRLVVDTVAYALLSGVQYSPESWKMMKGLHNELFRAVSAYTAWNAPGKIFNPKPLETYLS</sequence>
<proteinExistence type="predicted"/>
<dbReference type="PROSITE" id="PS50097">
    <property type="entry name" value="BTB"/>
    <property type="match status" value="1"/>
</dbReference>
<dbReference type="AlphaFoldDB" id="A0AAF0DKA7"/>
<organism evidence="2 3">
    <name type="scientific">Emydomyces testavorans</name>
    <dbReference type="NCBI Taxonomy" id="2070801"/>
    <lineage>
        <taxon>Eukaryota</taxon>
        <taxon>Fungi</taxon>
        <taxon>Dikarya</taxon>
        <taxon>Ascomycota</taxon>
        <taxon>Pezizomycotina</taxon>
        <taxon>Eurotiomycetes</taxon>
        <taxon>Eurotiomycetidae</taxon>
        <taxon>Onygenales</taxon>
        <taxon>Nannizziopsiaceae</taxon>
        <taxon>Emydomyces</taxon>
    </lineage>
</organism>
<feature type="domain" description="BTB" evidence="1">
    <location>
        <begin position="2"/>
        <end position="70"/>
    </location>
</feature>